<dbReference type="RefSeq" id="WP_149426186.1">
    <property type="nucleotide sequence ID" value="NZ_CP022579.1"/>
</dbReference>
<dbReference type="AlphaFoldDB" id="A0A5C1ECF1"/>
<dbReference type="InterPro" id="IPR008886">
    <property type="entry name" value="UPF0227/Esterase_YqiA"/>
</dbReference>
<dbReference type="EMBL" id="CP022579">
    <property type="protein sequence ID" value="QEL66299.1"/>
    <property type="molecule type" value="Genomic_DNA"/>
</dbReference>
<dbReference type="KEGG" id="otr:OTERR_28230"/>
<reference evidence="1 2" key="1">
    <citation type="submission" date="2017-07" db="EMBL/GenBank/DDBJ databases">
        <title>Complete genome sequence of Oryzomicrobium terrae TPP412.</title>
        <authorList>
            <person name="Chiu L.-W."/>
            <person name="Lo K.-J."/>
            <person name="Tsai Y.-M."/>
            <person name="Lin S.-S."/>
            <person name="Kuo C.-H."/>
            <person name="Liu C.-T."/>
        </authorList>
    </citation>
    <scope>NUCLEOTIDE SEQUENCE [LARGE SCALE GENOMIC DNA]</scope>
    <source>
        <strain evidence="1 2">TPP412</strain>
    </source>
</reference>
<dbReference type="Pfam" id="PF05728">
    <property type="entry name" value="UPF0227"/>
    <property type="match status" value="1"/>
</dbReference>
<dbReference type="Gene3D" id="3.40.50.1820">
    <property type="entry name" value="alpha/beta hydrolase"/>
    <property type="match status" value="1"/>
</dbReference>
<keyword evidence="2" id="KW-1185">Reference proteome</keyword>
<dbReference type="Proteomes" id="UP000323671">
    <property type="component" value="Chromosome"/>
</dbReference>
<dbReference type="InterPro" id="IPR029058">
    <property type="entry name" value="AB_hydrolase_fold"/>
</dbReference>
<accession>A0A5C1ECF1</accession>
<organism evidence="1 2">
    <name type="scientific">Oryzomicrobium terrae</name>
    <dbReference type="NCBI Taxonomy" id="1735038"/>
    <lineage>
        <taxon>Bacteria</taxon>
        <taxon>Pseudomonadati</taxon>
        <taxon>Pseudomonadota</taxon>
        <taxon>Betaproteobacteria</taxon>
        <taxon>Rhodocyclales</taxon>
        <taxon>Rhodocyclaceae</taxon>
        <taxon>Oryzomicrobium</taxon>
    </lineage>
</organism>
<evidence type="ECO:0000313" key="2">
    <source>
        <dbReference type="Proteomes" id="UP000323671"/>
    </source>
</evidence>
<dbReference type="PANTHER" id="PTHR35602:SF3">
    <property type="entry name" value="ESTERASE YQIA"/>
    <property type="match status" value="1"/>
</dbReference>
<protein>
    <submittedName>
        <fullName evidence="1">Esterase</fullName>
    </submittedName>
</protein>
<dbReference type="SUPFAM" id="SSF53474">
    <property type="entry name" value="alpha/beta-Hydrolases"/>
    <property type="match status" value="1"/>
</dbReference>
<evidence type="ECO:0000313" key="1">
    <source>
        <dbReference type="EMBL" id="QEL66299.1"/>
    </source>
</evidence>
<sequence>MLPLLIYLHGFRSSPQSWKARLLGEAMAARGLADAFVCPLLPDRPAEAIALAEELIRQARAAGRPVVLAGSSLGGYYATWLAEQHDLRAALINPAVAAPQSLATYLGPQTNMYSGEVFVFTTDHIAELEALHVPHITPSRYLLLVETGDEVLDYRQAVARYAGADQRVFPGGDHSFTRFPEIIPQLLEFAGIVDSHDAGGTPARKV</sequence>
<dbReference type="PANTHER" id="PTHR35602">
    <property type="entry name" value="ESTERASE YQIA-RELATED"/>
    <property type="match status" value="1"/>
</dbReference>
<gene>
    <name evidence="1" type="ORF">OTERR_28230</name>
</gene>
<name>A0A5C1ECF1_9RHOO</name>
<proteinExistence type="predicted"/>